<accession>A0A1M6EYY8</accession>
<dbReference type="EMBL" id="FQZO01000002">
    <property type="protein sequence ID" value="SHI90599.1"/>
    <property type="molecule type" value="Genomic_DNA"/>
</dbReference>
<dbReference type="AlphaFoldDB" id="A0A1M6EYY8"/>
<evidence type="ECO:0000313" key="1">
    <source>
        <dbReference type="EMBL" id="SHI90599.1"/>
    </source>
</evidence>
<sequence length="45" mass="5704">MDNKENFMKYVKQRIKKIEFNKKKRENEAFDYHIKSVQRASNRRR</sequence>
<gene>
    <name evidence="1" type="ORF">SAMN05444401_1746</name>
</gene>
<protein>
    <submittedName>
        <fullName evidence="1">Uncharacterized protein</fullName>
    </submittedName>
</protein>
<organism evidence="1 2">
    <name type="scientific">Clostridium amylolyticum</name>
    <dbReference type="NCBI Taxonomy" id="1121298"/>
    <lineage>
        <taxon>Bacteria</taxon>
        <taxon>Bacillati</taxon>
        <taxon>Bacillota</taxon>
        <taxon>Clostridia</taxon>
        <taxon>Eubacteriales</taxon>
        <taxon>Clostridiaceae</taxon>
        <taxon>Clostridium</taxon>
    </lineage>
</organism>
<evidence type="ECO:0000313" key="2">
    <source>
        <dbReference type="Proteomes" id="UP000184080"/>
    </source>
</evidence>
<dbReference type="Proteomes" id="UP000184080">
    <property type="component" value="Unassembled WGS sequence"/>
</dbReference>
<proteinExistence type="predicted"/>
<keyword evidence="2" id="KW-1185">Reference proteome</keyword>
<reference evidence="1 2" key="1">
    <citation type="submission" date="2016-11" db="EMBL/GenBank/DDBJ databases">
        <authorList>
            <person name="Jaros S."/>
            <person name="Januszkiewicz K."/>
            <person name="Wedrychowicz H."/>
        </authorList>
    </citation>
    <scope>NUCLEOTIDE SEQUENCE [LARGE SCALE GENOMIC DNA]</scope>
    <source>
        <strain evidence="1 2">DSM 21864</strain>
    </source>
</reference>
<name>A0A1M6EYY8_9CLOT</name>